<organism evidence="1 2">
    <name type="scientific">Auriscalpium vulgare</name>
    <dbReference type="NCBI Taxonomy" id="40419"/>
    <lineage>
        <taxon>Eukaryota</taxon>
        <taxon>Fungi</taxon>
        <taxon>Dikarya</taxon>
        <taxon>Basidiomycota</taxon>
        <taxon>Agaricomycotina</taxon>
        <taxon>Agaricomycetes</taxon>
        <taxon>Russulales</taxon>
        <taxon>Auriscalpiaceae</taxon>
        <taxon>Auriscalpium</taxon>
    </lineage>
</organism>
<keyword evidence="2" id="KW-1185">Reference proteome</keyword>
<evidence type="ECO:0000313" key="2">
    <source>
        <dbReference type="Proteomes" id="UP000814033"/>
    </source>
</evidence>
<dbReference type="EMBL" id="MU275904">
    <property type="protein sequence ID" value="KAI0047474.1"/>
    <property type="molecule type" value="Genomic_DNA"/>
</dbReference>
<protein>
    <submittedName>
        <fullName evidence="1">Alpha/beta-hydrolase</fullName>
    </submittedName>
</protein>
<comment type="caution">
    <text evidence="1">The sequence shown here is derived from an EMBL/GenBank/DDBJ whole genome shotgun (WGS) entry which is preliminary data.</text>
</comment>
<reference evidence="1" key="1">
    <citation type="submission" date="2021-02" db="EMBL/GenBank/DDBJ databases">
        <authorList>
            <consortium name="DOE Joint Genome Institute"/>
            <person name="Ahrendt S."/>
            <person name="Looney B.P."/>
            <person name="Miyauchi S."/>
            <person name="Morin E."/>
            <person name="Drula E."/>
            <person name="Courty P.E."/>
            <person name="Chicoki N."/>
            <person name="Fauchery L."/>
            <person name="Kohler A."/>
            <person name="Kuo A."/>
            <person name="Labutti K."/>
            <person name="Pangilinan J."/>
            <person name="Lipzen A."/>
            <person name="Riley R."/>
            <person name="Andreopoulos W."/>
            <person name="He G."/>
            <person name="Johnson J."/>
            <person name="Barry K.W."/>
            <person name="Grigoriev I.V."/>
            <person name="Nagy L."/>
            <person name="Hibbett D."/>
            <person name="Henrissat B."/>
            <person name="Matheny P.B."/>
            <person name="Labbe J."/>
            <person name="Martin F."/>
        </authorList>
    </citation>
    <scope>NUCLEOTIDE SEQUENCE</scope>
    <source>
        <strain evidence="1">FP105234-sp</strain>
    </source>
</reference>
<dbReference type="Proteomes" id="UP000814033">
    <property type="component" value="Unassembled WGS sequence"/>
</dbReference>
<reference evidence="1" key="2">
    <citation type="journal article" date="2022" name="New Phytol.">
        <title>Evolutionary transition to the ectomycorrhizal habit in the genomes of a hyperdiverse lineage of mushroom-forming fungi.</title>
        <authorList>
            <person name="Looney B."/>
            <person name="Miyauchi S."/>
            <person name="Morin E."/>
            <person name="Drula E."/>
            <person name="Courty P.E."/>
            <person name="Kohler A."/>
            <person name="Kuo A."/>
            <person name="LaButti K."/>
            <person name="Pangilinan J."/>
            <person name="Lipzen A."/>
            <person name="Riley R."/>
            <person name="Andreopoulos W."/>
            <person name="He G."/>
            <person name="Johnson J."/>
            <person name="Nolan M."/>
            <person name="Tritt A."/>
            <person name="Barry K.W."/>
            <person name="Grigoriev I.V."/>
            <person name="Nagy L.G."/>
            <person name="Hibbett D."/>
            <person name="Henrissat B."/>
            <person name="Matheny P.B."/>
            <person name="Labbe J."/>
            <person name="Martin F.M."/>
        </authorList>
    </citation>
    <scope>NUCLEOTIDE SEQUENCE</scope>
    <source>
        <strain evidence="1">FP105234-sp</strain>
    </source>
</reference>
<accession>A0ACB8RTV9</accession>
<name>A0ACB8RTV9_9AGAM</name>
<evidence type="ECO:0000313" key="1">
    <source>
        <dbReference type="EMBL" id="KAI0047474.1"/>
    </source>
</evidence>
<proteinExistence type="predicted"/>
<sequence length="325" mass="36299">MDASSYKKLNTTRGYTYNYYSVPAADSKPTLLFLHGFPSSSTDWRRIIEYFQPKGYGIIAPDNLGYAGTDKPADPKAYLGSALAKDLVEILDAENIPKVIVVGHDWGTRPESRLVNYFPDRVLGLAFITSGYIRPKSTYDLNALTAVTKQLAGRELLGYWKFFAQDGSEKLVEEHFDSFFSLTFPHEPSLWRDNMCPTGAIEEWLKADKTAPLPSYLTEEDKAAYKASLLAGGFEPLHNWWRVITQGLDFADDDAIPEAAYPIQQPVFFAASALDEACIPVLGTLGLKAFVKGPLTVKEFQADHWVILSHSQELSEALEKWIEGI</sequence>
<gene>
    <name evidence="1" type="ORF">FA95DRAFT_1492451</name>
</gene>